<accession>A0ABQ4U245</accession>
<dbReference type="EMBL" id="BPRB01000104">
    <property type="protein sequence ID" value="GJE59915.1"/>
    <property type="molecule type" value="Genomic_DNA"/>
</dbReference>
<keyword evidence="6" id="KW-0472">Membrane</keyword>
<evidence type="ECO:0000313" key="9">
    <source>
        <dbReference type="Proteomes" id="UP001055057"/>
    </source>
</evidence>
<reference evidence="8" key="2">
    <citation type="submission" date="2021-08" db="EMBL/GenBank/DDBJ databases">
        <authorList>
            <person name="Tani A."/>
            <person name="Ola A."/>
            <person name="Ogura Y."/>
            <person name="Katsura K."/>
            <person name="Hayashi T."/>
        </authorList>
    </citation>
    <scope>NUCLEOTIDE SEQUENCE</scope>
    <source>
        <strain evidence="8">DSM 23632</strain>
    </source>
</reference>
<keyword evidence="1" id="KW-0808">Transferase</keyword>
<dbReference type="CDD" id="cd14014">
    <property type="entry name" value="STKc_PknB_like"/>
    <property type="match status" value="1"/>
</dbReference>
<protein>
    <submittedName>
        <fullName evidence="8">Serine/threonine-protein kinase PknD</fullName>
    </submittedName>
</protein>
<keyword evidence="2" id="KW-0547">Nucleotide-binding</keyword>
<sequence length="618" mass="65610">MDERTIVEAKARIRAGPGTRLNDLYQIDDLIAVGGMGEVYRGHVIETGDPVAIKTIRPDFAENAHALALFRKEAAALFNVHHGAVVRYFVFSIDRRLDLPYLAMEYVTGESLAEAVKGGPLPFASVEILRRRLASGFQAAHEAGIVHRDVSPDNVILPAGDPARAKIIDFGIARAPVGGATVIGDGFAGKYSYVSPEQFGLQGGVVDARSDIYSLGLVLAEASLGRPLDMGANPADFIARRSAVPDLAGVDPRLVPLLEAMLRPDPRLRPESMADVAAWGGPIAATQLVPPAAPRRSRRGLVLALAGVGIVLSAGLVPFLLRGPAEPPPRPDTAQPLAERVPSPRREPKRVEAPPASDPVPQGEATEGRRAAGPPPARAPRVEEGAPSAPPQAATAALDPPAVPPAITEPGSPTMERVAAYIRDYPGGPCVFLSPVTVSPREAAVEAYGTVPQPFMAFDTAFRRALGFEAKIQLRQVEPPQCPVVDLLAQQARSRPQRVPRLKLDQDRIRSGEALRGSVELPEDASLQLLLVDGDGLVHDLAPYLKRDRLQARFTVRLEVPAPARARAQLLVAVTSPGPLPGLGEGARSEAVFRAIGQEADRANAGVGFAVRYLKVGG</sequence>
<keyword evidence="6" id="KW-1133">Transmembrane helix</keyword>
<dbReference type="Gene3D" id="1.10.510.10">
    <property type="entry name" value="Transferase(Phosphotransferase) domain 1"/>
    <property type="match status" value="1"/>
</dbReference>
<dbReference type="Proteomes" id="UP001055057">
    <property type="component" value="Unassembled WGS sequence"/>
</dbReference>
<dbReference type="PROSITE" id="PS00109">
    <property type="entry name" value="PROTEIN_KINASE_TYR"/>
    <property type="match status" value="1"/>
</dbReference>
<evidence type="ECO:0000256" key="6">
    <source>
        <dbReference type="SAM" id="Phobius"/>
    </source>
</evidence>
<feature type="compositionally biased region" description="Low complexity" evidence="5">
    <location>
        <begin position="385"/>
        <end position="400"/>
    </location>
</feature>
<dbReference type="InterPro" id="IPR011009">
    <property type="entry name" value="Kinase-like_dom_sf"/>
</dbReference>
<evidence type="ECO:0000313" key="8">
    <source>
        <dbReference type="EMBL" id="GJE59915.1"/>
    </source>
</evidence>
<feature type="compositionally biased region" description="Basic and acidic residues" evidence="5">
    <location>
        <begin position="342"/>
        <end position="352"/>
    </location>
</feature>
<keyword evidence="3 8" id="KW-0418">Kinase</keyword>
<keyword evidence="4" id="KW-0067">ATP-binding</keyword>
<dbReference type="RefSeq" id="WP_238182469.1">
    <property type="nucleotide sequence ID" value="NZ_BPRB01000104.1"/>
</dbReference>
<dbReference type="InterPro" id="IPR000719">
    <property type="entry name" value="Prot_kinase_dom"/>
</dbReference>
<evidence type="ECO:0000256" key="5">
    <source>
        <dbReference type="SAM" id="MobiDB-lite"/>
    </source>
</evidence>
<dbReference type="Gene3D" id="3.30.200.20">
    <property type="entry name" value="Phosphorylase Kinase, domain 1"/>
    <property type="match status" value="1"/>
</dbReference>
<feature type="region of interest" description="Disordered" evidence="5">
    <location>
        <begin position="326"/>
        <end position="411"/>
    </location>
</feature>
<evidence type="ECO:0000256" key="2">
    <source>
        <dbReference type="ARBA" id="ARBA00022741"/>
    </source>
</evidence>
<dbReference type="Pfam" id="PF00069">
    <property type="entry name" value="Pkinase"/>
    <property type="match status" value="1"/>
</dbReference>
<dbReference type="SUPFAM" id="SSF56112">
    <property type="entry name" value="Protein kinase-like (PK-like)"/>
    <property type="match status" value="1"/>
</dbReference>
<keyword evidence="9" id="KW-1185">Reference proteome</keyword>
<dbReference type="PANTHER" id="PTHR43289:SF34">
    <property type="entry name" value="SERINE_THREONINE-PROTEIN KINASE YBDM-RELATED"/>
    <property type="match status" value="1"/>
</dbReference>
<evidence type="ECO:0000256" key="1">
    <source>
        <dbReference type="ARBA" id="ARBA00022679"/>
    </source>
</evidence>
<organism evidence="8 9">
    <name type="scientific">Methylobacterium trifolii</name>
    <dbReference type="NCBI Taxonomy" id="1003092"/>
    <lineage>
        <taxon>Bacteria</taxon>
        <taxon>Pseudomonadati</taxon>
        <taxon>Pseudomonadota</taxon>
        <taxon>Alphaproteobacteria</taxon>
        <taxon>Hyphomicrobiales</taxon>
        <taxon>Methylobacteriaceae</taxon>
        <taxon>Methylobacterium</taxon>
    </lineage>
</organism>
<evidence type="ECO:0000256" key="4">
    <source>
        <dbReference type="ARBA" id="ARBA00022840"/>
    </source>
</evidence>
<reference evidence="8" key="1">
    <citation type="journal article" date="2021" name="Front. Microbiol.">
        <title>Comprehensive Comparative Genomics and Phenotyping of Methylobacterium Species.</title>
        <authorList>
            <person name="Alessa O."/>
            <person name="Ogura Y."/>
            <person name="Fujitani Y."/>
            <person name="Takami H."/>
            <person name="Hayashi T."/>
            <person name="Sahin N."/>
            <person name="Tani A."/>
        </authorList>
    </citation>
    <scope>NUCLEOTIDE SEQUENCE</scope>
    <source>
        <strain evidence="8">DSM 23632</strain>
    </source>
</reference>
<dbReference type="GO" id="GO:0016301">
    <property type="term" value="F:kinase activity"/>
    <property type="evidence" value="ECO:0007669"/>
    <property type="project" value="UniProtKB-KW"/>
</dbReference>
<evidence type="ECO:0000259" key="7">
    <source>
        <dbReference type="PROSITE" id="PS50011"/>
    </source>
</evidence>
<dbReference type="PROSITE" id="PS50011">
    <property type="entry name" value="PROTEIN_KINASE_DOM"/>
    <property type="match status" value="1"/>
</dbReference>
<feature type="domain" description="Protein kinase" evidence="7">
    <location>
        <begin position="25"/>
        <end position="284"/>
    </location>
</feature>
<comment type="caution">
    <text evidence="8">The sequence shown here is derived from an EMBL/GenBank/DDBJ whole genome shotgun (WGS) entry which is preliminary data.</text>
</comment>
<dbReference type="PANTHER" id="PTHR43289">
    <property type="entry name" value="MITOGEN-ACTIVATED PROTEIN KINASE KINASE KINASE 20-RELATED"/>
    <property type="match status" value="1"/>
</dbReference>
<evidence type="ECO:0000256" key="3">
    <source>
        <dbReference type="ARBA" id="ARBA00022777"/>
    </source>
</evidence>
<gene>
    <name evidence="8" type="primary">pknD_2</name>
    <name evidence="8" type="ORF">MPOCJGCO_2022</name>
</gene>
<feature type="transmembrane region" description="Helical" evidence="6">
    <location>
        <begin position="301"/>
        <end position="321"/>
    </location>
</feature>
<name>A0ABQ4U245_9HYPH</name>
<dbReference type="InterPro" id="IPR008266">
    <property type="entry name" value="Tyr_kinase_AS"/>
</dbReference>
<proteinExistence type="predicted"/>
<keyword evidence="6" id="KW-0812">Transmembrane</keyword>